<reference evidence="1 2" key="1">
    <citation type="submission" date="2016-08" db="EMBL/GenBank/DDBJ databases">
        <title>Hymenobacter coccineus sp. nov., Hymenobacter lapidarius sp. nov. and Hymenobacter glacialis sp. nov., isolated from Antarctic soil.</title>
        <authorList>
            <person name="Sedlacek I."/>
            <person name="Kralova S."/>
            <person name="Kyrova K."/>
            <person name="Maslanova I."/>
            <person name="Stankova E."/>
            <person name="Vrbovska V."/>
            <person name="Nemec M."/>
            <person name="Bartak M."/>
            <person name="Svec P."/>
            <person name="Busse H.-J."/>
            <person name="Pantucek R."/>
        </authorList>
    </citation>
    <scope>NUCLEOTIDE SEQUENCE [LARGE SCALE GENOMIC DNA]</scope>
    <source>
        <strain evidence="1 2">CCM 8649</strain>
    </source>
</reference>
<keyword evidence="2" id="KW-1185">Reference proteome</keyword>
<accession>A0A1G1TL44</accession>
<protein>
    <submittedName>
        <fullName evidence="1">Uncharacterized protein</fullName>
    </submittedName>
</protein>
<gene>
    <name evidence="1" type="ORF">BEN49_19145</name>
</gene>
<comment type="caution">
    <text evidence="1">The sequence shown here is derived from an EMBL/GenBank/DDBJ whole genome shotgun (WGS) entry which is preliminary data.</text>
</comment>
<name>A0A1G1TL44_9BACT</name>
<evidence type="ECO:0000313" key="1">
    <source>
        <dbReference type="EMBL" id="OGX91597.1"/>
    </source>
</evidence>
<evidence type="ECO:0000313" key="2">
    <source>
        <dbReference type="Proteomes" id="UP000177506"/>
    </source>
</evidence>
<sequence>MEKTGQIEIHISGRQGAFALSPATYDVKAVLATLQHVEGLLFGGPKRDRPLVSYEIKEGSVRHLLTTALQTVIGFNAILQAVQTQGDLDFLQPDTAKAIEYFQAEARQHDFQFAIKTSLADASTLVIDATTHYERTAVTWVDAEFYFYGRITDMGGSTRPNIHLQTAEAGTVVLQATKEELKRIEGNPLYRDYGMRATGQQDAQTGEVNRNNLHFIEMIDYESRYEEQYLATLRRKATKNDWPLDADAWLRELRGYAD</sequence>
<dbReference type="EMBL" id="MDZA01000046">
    <property type="protein sequence ID" value="OGX91597.1"/>
    <property type="molecule type" value="Genomic_DNA"/>
</dbReference>
<organism evidence="1 2">
    <name type="scientific">Hymenobacter coccineus</name>
    <dbReference type="NCBI Taxonomy" id="1908235"/>
    <lineage>
        <taxon>Bacteria</taxon>
        <taxon>Pseudomonadati</taxon>
        <taxon>Bacteroidota</taxon>
        <taxon>Cytophagia</taxon>
        <taxon>Cytophagales</taxon>
        <taxon>Hymenobacteraceae</taxon>
        <taxon>Hymenobacter</taxon>
    </lineage>
</organism>
<dbReference type="AlphaFoldDB" id="A0A1G1TL44"/>
<proteinExistence type="predicted"/>
<dbReference type="Proteomes" id="UP000177506">
    <property type="component" value="Unassembled WGS sequence"/>
</dbReference>